<organism evidence="2">
    <name type="scientific">Anopheles darlingi</name>
    <name type="common">Mosquito</name>
    <dbReference type="NCBI Taxonomy" id="43151"/>
    <lineage>
        <taxon>Eukaryota</taxon>
        <taxon>Metazoa</taxon>
        <taxon>Ecdysozoa</taxon>
        <taxon>Arthropoda</taxon>
        <taxon>Hexapoda</taxon>
        <taxon>Insecta</taxon>
        <taxon>Pterygota</taxon>
        <taxon>Neoptera</taxon>
        <taxon>Endopterygota</taxon>
        <taxon>Diptera</taxon>
        <taxon>Nematocera</taxon>
        <taxon>Culicoidea</taxon>
        <taxon>Culicidae</taxon>
        <taxon>Anophelinae</taxon>
        <taxon>Anopheles</taxon>
    </lineage>
</organism>
<dbReference type="AlphaFoldDB" id="A0A2M4D8H7"/>
<evidence type="ECO:0000256" key="1">
    <source>
        <dbReference type="SAM" id="SignalP"/>
    </source>
</evidence>
<dbReference type="EMBL" id="GGFL01009687">
    <property type="protein sequence ID" value="MBW73865.1"/>
    <property type="molecule type" value="Transcribed_RNA"/>
</dbReference>
<feature type="chain" id="PRO_5014720935" evidence="1">
    <location>
        <begin position="27"/>
        <end position="77"/>
    </location>
</feature>
<sequence>MKSPSEAMYWMWLCCCCGWPCCGVLGNSFPLPLRYNRPSRGIVPPTNDPCVSSDRCLRETPTLPTLLLAVRCRYDAL</sequence>
<reference evidence="2" key="1">
    <citation type="submission" date="2018-01" db="EMBL/GenBank/DDBJ databases">
        <title>An insight into the sialome of Amazonian anophelines.</title>
        <authorList>
            <person name="Ribeiro J.M."/>
            <person name="Scarpassa V."/>
            <person name="Calvo E."/>
        </authorList>
    </citation>
    <scope>NUCLEOTIDE SEQUENCE</scope>
</reference>
<evidence type="ECO:0000313" key="2">
    <source>
        <dbReference type="EMBL" id="MBW73865.1"/>
    </source>
</evidence>
<keyword evidence="1" id="KW-0732">Signal</keyword>
<accession>A0A2M4D8H7</accession>
<feature type="signal peptide" evidence="1">
    <location>
        <begin position="1"/>
        <end position="26"/>
    </location>
</feature>
<name>A0A2M4D8H7_ANODA</name>
<proteinExistence type="predicted"/>
<protein>
    <submittedName>
        <fullName evidence="2">Putative secreted protein</fullName>
    </submittedName>
</protein>